<comment type="function">
    <text evidence="5">Functions as a ribosomal silencing factor. Interacts with ribosomal protein uL14 (rplN), blocking formation of intersubunit bridge B8. Prevents association of the 30S and 50S ribosomal subunits and the formation of functional ribosomes, thus repressing translation.</text>
</comment>
<evidence type="ECO:0000256" key="5">
    <source>
        <dbReference type="HAMAP-Rule" id="MF_01477"/>
    </source>
</evidence>
<name>A0A926N6G6_9BACL</name>
<dbReference type="Proteomes" id="UP000661691">
    <property type="component" value="Unassembled WGS sequence"/>
</dbReference>
<dbReference type="AlphaFoldDB" id="A0A926N6G6"/>
<reference evidence="6" key="1">
    <citation type="submission" date="2020-09" db="EMBL/GenBank/DDBJ databases">
        <title>A novel bacterium of genus Hazenella, isolated from South China Sea.</title>
        <authorList>
            <person name="Huang H."/>
            <person name="Mo K."/>
            <person name="Hu Y."/>
        </authorList>
    </citation>
    <scope>NUCLEOTIDE SEQUENCE</scope>
    <source>
        <strain evidence="6">IB182357</strain>
    </source>
</reference>
<dbReference type="InterPro" id="IPR043519">
    <property type="entry name" value="NT_sf"/>
</dbReference>
<evidence type="ECO:0000256" key="2">
    <source>
        <dbReference type="ARBA" id="ARBA00022490"/>
    </source>
</evidence>
<accession>A0A926N6G6</accession>
<dbReference type="PANTHER" id="PTHR21043">
    <property type="entry name" value="IOJAP SUPERFAMILY ORTHOLOG"/>
    <property type="match status" value="1"/>
</dbReference>
<comment type="subcellular location">
    <subcellularLocation>
        <location evidence="5">Cytoplasm</location>
    </subcellularLocation>
</comment>
<comment type="similarity">
    <text evidence="1 5">Belongs to the Iojap/RsfS family.</text>
</comment>
<dbReference type="GO" id="GO:0090071">
    <property type="term" value="P:negative regulation of ribosome biogenesis"/>
    <property type="evidence" value="ECO:0007669"/>
    <property type="project" value="UniProtKB-UniRule"/>
</dbReference>
<dbReference type="SUPFAM" id="SSF81301">
    <property type="entry name" value="Nucleotidyltransferase"/>
    <property type="match status" value="1"/>
</dbReference>
<comment type="caution">
    <text evidence="6">The sequence shown here is derived from an EMBL/GenBank/DDBJ whole genome shotgun (WGS) entry which is preliminary data.</text>
</comment>
<dbReference type="NCBIfam" id="TIGR00090">
    <property type="entry name" value="rsfS_iojap_ybeB"/>
    <property type="match status" value="1"/>
</dbReference>
<evidence type="ECO:0000256" key="4">
    <source>
        <dbReference type="ARBA" id="ARBA00022845"/>
    </source>
</evidence>
<dbReference type="GO" id="GO:0017148">
    <property type="term" value="P:negative regulation of translation"/>
    <property type="evidence" value="ECO:0007669"/>
    <property type="project" value="UniProtKB-UniRule"/>
</dbReference>
<dbReference type="InterPro" id="IPR004394">
    <property type="entry name" value="Iojap/RsfS/C7orf30"/>
</dbReference>
<dbReference type="RefSeq" id="WP_191138712.1">
    <property type="nucleotide sequence ID" value="NZ_JACXAG020000001.1"/>
</dbReference>
<proteinExistence type="inferred from homology"/>
<dbReference type="PANTHER" id="PTHR21043:SF0">
    <property type="entry name" value="MITOCHONDRIAL ASSEMBLY OF RIBOSOMAL LARGE SUBUNIT PROTEIN 1"/>
    <property type="match status" value="1"/>
</dbReference>
<dbReference type="HAMAP" id="MF_01477">
    <property type="entry name" value="Iojap_RsfS"/>
    <property type="match status" value="1"/>
</dbReference>
<dbReference type="Gene3D" id="3.30.460.10">
    <property type="entry name" value="Beta Polymerase, domain 2"/>
    <property type="match status" value="1"/>
</dbReference>
<sequence>MSLNLVEIAQLAATAAEEKKAHGVTILDIRELSAFADYFVICHGNSQTQVQAIVSEIKEKAQQSNILVKGIEGYRDARWVLIDLGDVVVHVFHKDERDVYDLERLWGDAEYVQVQ</sequence>
<dbReference type="GO" id="GO:0043023">
    <property type="term" value="F:ribosomal large subunit binding"/>
    <property type="evidence" value="ECO:0007669"/>
    <property type="project" value="TreeGrafter"/>
</dbReference>
<dbReference type="GO" id="GO:0005737">
    <property type="term" value="C:cytoplasm"/>
    <property type="evidence" value="ECO:0007669"/>
    <property type="project" value="UniProtKB-SubCell"/>
</dbReference>
<comment type="subunit">
    <text evidence="5">Interacts with ribosomal protein uL14 (rplN).</text>
</comment>
<keyword evidence="4 5" id="KW-0810">Translation regulation</keyword>
<evidence type="ECO:0000313" key="6">
    <source>
        <dbReference type="EMBL" id="MBD1372874.1"/>
    </source>
</evidence>
<evidence type="ECO:0000256" key="3">
    <source>
        <dbReference type="ARBA" id="ARBA00022491"/>
    </source>
</evidence>
<dbReference type="EMBL" id="JACXAH010000014">
    <property type="protein sequence ID" value="MBD1372874.1"/>
    <property type="molecule type" value="Genomic_DNA"/>
</dbReference>
<keyword evidence="3 5" id="KW-0678">Repressor</keyword>
<keyword evidence="2 5" id="KW-0963">Cytoplasm</keyword>
<gene>
    <name evidence="5 6" type="primary">rsfS</name>
    <name evidence="6" type="ORF">IC620_10950</name>
</gene>
<dbReference type="Pfam" id="PF02410">
    <property type="entry name" value="RsfS"/>
    <property type="match status" value="1"/>
</dbReference>
<organism evidence="6 7">
    <name type="scientific">Polycladospora coralii</name>
    <dbReference type="NCBI Taxonomy" id="2771432"/>
    <lineage>
        <taxon>Bacteria</taxon>
        <taxon>Bacillati</taxon>
        <taxon>Bacillota</taxon>
        <taxon>Bacilli</taxon>
        <taxon>Bacillales</taxon>
        <taxon>Thermoactinomycetaceae</taxon>
        <taxon>Polycladospora</taxon>
    </lineage>
</organism>
<protein>
    <recommendedName>
        <fullName evidence="5">Ribosomal silencing factor RsfS</fullName>
    </recommendedName>
</protein>
<evidence type="ECO:0000313" key="7">
    <source>
        <dbReference type="Proteomes" id="UP000661691"/>
    </source>
</evidence>
<keyword evidence="7" id="KW-1185">Reference proteome</keyword>
<dbReference type="GO" id="GO:0042256">
    <property type="term" value="P:cytosolic ribosome assembly"/>
    <property type="evidence" value="ECO:0007669"/>
    <property type="project" value="UniProtKB-UniRule"/>
</dbReference>
<evidence type="ECO:0000256" key="1">
    <source>
        <dbReference type="ARBA" id="ARBA00010574"/>
    </source>
</evidence>
<dbReference type="FunFam" id="3.30.460.10:FF:000015">
    <property type="entry name" value="Ribosomal silencing factor RsfS"/>
    <property type="match status" value="1"/>
</dbReference>